<protein>
    <submittedName>
        <fullName evidence="2">ATP synthase F0 subunit B</fullName>
    </submittedName>
</protein>
<keyword evidence="3" id="KW-1185">Reference proteome</keyword>
<dbReference type="EMBL" id="CP072648">
    <property type="protein sequence ID" value="QUW02125.1"/>
    <property type="molecule type" value="Genomic_DNA"/>
</dbReference>
<dbReference type="PANTHER" id="PTHR33445:SF2">
    <property type="entry name" value="ATP SYNTHASE SUBUNIT B', CHLOROPLASTIC"/>
    <property type="match status" value="1"/>
</dbReference>
<dbReference type="Proteomes" id="UP000676506">
    <property type="component" value="Chromosome 1"/>
</dbReference>
<dbReference type="CDD" id="cd06503">
    <property type="entry name" value="ATP-synt_Fo_b"/>
    <property type="match status" value="1"/>
</dbReference>
<evidence type="ECO:0000313" key="2">
    <source>
        <dbReference type="EMBL" id="QUW02125.1"/>
    </source>
</evidence>
<evidence type="ECO:0000256" key="1">
    <source>
        <dbReference type="SAM" id="Phobius"/>
    </source>
</evidence>
<dbReference type="InterPro" id="IPR050059">
    <property type="entry name" value="ATP_synthase_B_chain"/>
</dbReference>
<reference evidence="2 3" key="1">
    <citation type="submission" date="2021-03" db="EMBL/GenBank/DDBJ databases">
        <title>Genomic and phenotypic characterization of Chloracidobacterium isolates provides evidence for multiple species.</title>
        <authorList>
            <person name="Saini M.K."/>
            <person name="Costas A.M.G."/>
            <person name="Tank M."/>
            <person name="Bryant D.A."/>
        </authorList>
    </citation>
    <scope>NUCLEOTIDE SEQUENCE [LARGE SCALE GENOMIC DNA]</scope>
    <source>
        <strain evidence="2 3">BV2-C</strain>
    </source>
</reference>
<keyword evidence="1" id="KW-0472">Membrane</keyword>
<gene>
    <name evidence="2" type="ORF">J8C06_07055</name>
</gene>
<keyword evidence="1" id="KW-1133">Transmembrane helix</keyword>
<proteinExistence type="predicted"/>
<accession>A0ABX8B906</accession>
<name>A0ABX8B906_9BACT</name>
<organism evidence="2 3">
    <name type="scientific">Chloracidobacterium validum</name>
    <dbReference type="NCBI Taxonomy" id="2821543"/>
    <lineage>
        <taxon>Bacteria</taxon>
        <taxon>Pseudomonadati</taxon>
        <taxon>Acidobacteriota</taxon>
        <taxon>Terriglobia</taxon>
        <taxon>Terriglobales</taxon>
        <taxon>Acidobacteriaceae</taxon>
        <taxon>Chloracidobacterium</taxon>
    </lineage>
</organism>
<dbReference type="RefSeq" id="WP_211428015.1">
    <property type="nucleotide sequence ID" value="NZ_CP072648.1"/>
</dbReference>
<keyword evidence="1" id="KW-0812">Transmembrane</keyword>
<dbReference type="PANTHER" id="PTHR33445">
    <property type="entry name" value="ATP SYNTHASE SUBUNIT B', CHLOROPLASTIC"/>
    <property type="match status" value="1"/>
</dbReference>
<sequence length="147" mass="15636">MAAESSLLTPDWSLLVTVGVFLLVAYLLNVLVFKPVLAVLDERARRTGGIRQMLGGYDQRLAEYEAALRAGRVAAAKLVEERRAAALQRRSEIIESAKQAASAEVAAATQALTAQVAAVKETLARDAEHLAASIAGTILGRQIGTPR</sequence>
<evidence type="ECO:0000313" key="3">
    <source>
        <dbReference type="Proteomes" id="UP000676506"/>
    </source>
</evidence>
<feature type="transmembrane region" description="Helical" evidence="1">
    <location>
        <begin position="12"/>
        <end position="33"/>
    </location>
</feature>